<evidence type="ECO:0000313" key="1">
    <source>
        <dbReference type="EMBL" id="PBK66171.1"/>
    </source>
</evidence>
<gene>
    <name evidence="1" type="ORF">ARMSODRAFT_371820</name>
</gene>
<keyword evidence="2" id="KW-1185">Reference proteome</keyword>
<organism evidence="1 2">
    <name type="scientific">Armillaria solidipes</name>
    <dbReference type="NCBI Taxonomy" id="1076256"/>
    <lineage>
        <taxon>Eukaryota</taxon>
        <taxon>Fungi</taxon>
        <taxon>Dikarya</taxon>
        <taxon>Basidiomycota</taxon>
        <taxon>Agaricomycotina</taxon>
        <taxon>Agaricomycetes</taxon>
        <taxon>Agaricomycetidae</taxon>
        <taxon>Agaricales</taxon>
        <taxon>Marasmiineae</taxon>
        <taxon>Physalacriaceae</taxon>
        <taxon>Armillaria</taxon>
    </lineage>
</organism>
<dbReference type="Proteomes" id="UP000218334">
    <property type="component" value="Unassembled WGS sequence"/>
</dbReference>
<protein>
    <submittedName>
        <fullName evidence="1">Uncharacterized protein</fullName>
    </submittedName>
</protein>
<name>A0A2H3B5P5_9AGAR</name>
<dbReference type="EMBL" id="KZ293442">
    <property type="protein sequence ID" value="PBK66171.1"/>
    <property type="molecule type" value="Genomic_DNA"/>
</dbReference>
<evidence type="ECO:0000313" key="2">
    <source>
        <dbReference type="Proteomes" id="UP000218334"/>
    </source>
</evidence>
<dbReference type="AlphaFoldDB" id="A0A2H3B5P5"/>
<sequence length="116" mass="13488">MQLVRLCHVSRKSHRLASRIGCLCNDLHFSGDCTCIYDLFKHAIHPYIRVWYFKGQEEDLEKPEEIGLRETPQLDPAAVTYVQGTKEQAPTPSSRTCIVVIWGEGRKFYRTRFSRT</sequence>
<proteinExistence type="predicted"/>
<reference evidence="2" key="1">
    <citation type="journal article" date="2017" name="Nat. Ecol. Evol.">
        <title>Genome expansion and lineage-specific genetic innovations in the forest pathogenic fungi Armillaria.</title>
        <authorList>
            <person name="Sipos G."/>
            <person name="Prasanna A.N."/>
            <person name="Walter M.C."/>
            <person name="O'Connor E."/>
            <person name="Balint B."/>
            <person name="Krizsan K."/>
            <person name="Kiss B."/>
            <person name="Hess J."/>
            <person name="Varga T."/>
            <person name="Slot J."/>
            <person name="Riley R."/>
            <person name="Boka B."/>
            <person name="Rigling D."/>
            <person name="Barry K."/>
            <person name="Lee J."/>
            <person name="Mihaltcheva S."/>
            <person name="LaButti K."/>
            <person name="Lipzen A."/>
            <person name="Waldron R."/>
            <person name="Moloney N.M."/>
            <person name="Sperisen C."/>
            <person name="Kredics L."/>
            <person name="Vagvoelgyi C."/>
            <person name="Patrignani A."/>
            <person name="Fitzpatrick D."/>
            <person name="Nagy I."/>
            <person name="Doyle S."/>
            <person name="Anderson J.B."/>
            <person name="Grigoriev I.V."/>
            <person name="Gueldener U."/>
            <person name="Muensterkoetter M."/>
            <person name="Nagy L.G."/>
        </authorList>
    </citation>
    <scope>NUCLEOTIDE SEQUENCE [LARGE SCALE GENOMIC DNA]</scope>
    <source>
        <strain evidence="2">28-4</strain>
    </source>
</reference>
<accession>A0A2H3B5P5</accession>